<dbReference type="Proteomes" id="UP000018727">
    <property type="component" value="Unassembled WGS sequence"/>
</dbReference>
<name>V8CQJ6_9BACT</name>
<sequence>MLCMQFQKKARLHKNYGISEFSEDLILTCGNDFWIEFSVTLQRRTNRIT</sequence>
<reference evidence="1 2" key="1">
    <citation type="submission" date="2013-10" db="EMBL/GenBank/DDBJ databases">
        <title>The Genome Sequence of Prevotella nigrescens CC14M.</title>
        <authorList>
            <consortium name="The Broad Institute Genomics Platform"/>
            <person name="Earl A."/>
            <person name="Allen-Vercoe E."/>
            <person name="Daigneault M."/>
            <person name="Young S.K."/>
            <person name="Zeng Q."/>
            <person name="Gargeya S."/>
            <person name="Fitzgerald M."/>
            <person name="Abouelleil A."/>
            <person name="Alvarado L."/>
            <person name="Chapman S.B."/>
            <person name="Gainer-Dewar J."/>
            <person name="Goldberg J."/>
            <person name="Griggs A."/>
            <person name="Gujja S."/>
            <person name="Hansen M."/>
            <person name="Howarth C."/>
            <person name="Imamovic A."/>
            <person name="Ireland A."/>
            <person name="Larimer J."/>
            <person name="McCowan C."/>
            <person name="Murphy C."/>
            <person name="Pearson M."/>
            <person name="Poon T.W."/>
            <person name="Priest M."/>
            <person name="Roberts A."/>
            <person name="Saif S."/>
            <person name="Shea T."/>
            <person name="Sykes S."/>
            <person name="Wortman J."/>
            <person name="Nusbaum C."/>
            <person name="Birren B."/>
        </authorList>
    </citation>
    <scope>NUCLEOTIDE SEQUENCE [LARGE SCALE GENOMIC DNA]</scope>
    <source>
        <strain evidence="1 2">CC14M</strain>
    </source>
</reference>
<dbReference type="EMBL" id="AZJH01000012">
    <property type="protein sequence ID" value="ETD29006.1"/>
    <property type="molecule type" value="Genomic_DNA"/>
</dbReference>
<keyword evidence="2" id="KW-1185">Reference proteome</keyword>
<dbReference type="PATRIC" id="fig|1073366.3.peg.1104"/>
<gene>
    <name evidence="1" type="ORF">HMPREF1173_01050</name>
</gene>
<dbReference type="HOGENOM" id="CLU_3139210_0_0_10"/>
<evidence type="ECO:0000313" key="2">
    <source>
        <dbReference type="Proteomes" id="UP000018727"/>
    </source>
</evidence>
<accession>V8CQJ6</accession>
<dbReference type="AlphaFoldDB" id="V8CQJ6"/>
<evidence type="ECO:0000313" key="1">
    <source>
        <dbReference type="EMBL" id="ETD29006.1"/>
    </source>
</evidence>
<protein>
    <submittedName>
        <fullName evidence="1">Uncharacterized protein</fullName>
    </submittedName>
</protein>
<proteinExistence type="predicted"/>
<organism evidence="1 2">
    <name type="scientific">Prevotella nigrescens CC14M</name>
    <dbReference type="NCBI Taxonomy" id="1073366"/>
    <lineage>
        <taxon>Bacteria</taxon>
        <taxon>Pseudomonadati</taxon>
        <taxon>Bacteroidota</taxon>
        <taxon>Bacteroidia</taxon>
        <taxon>Bacteroidales</taxon>
        <taxon>Prevotellaceae</taxon>
        <taxon>Prevotella</taxon>
    </lineage>
</organism>
<comment type="caution">
    <text evidence="1">The sequence shown here is derived from an EMBL/GenBank/DDBJ whole genome shotgun (WGS) entry which is preliminary data.</text>
</comment>